<organism evidence="1 2">
    <name type="scientific">Tepidamorphus gemmatus</name>
    <dbReference type="NCBI Taxonomy" id="747076"/>
    <lineage>
        <taxon>Bacteria</taxon>
        <taxon>Pseudomonadati</taxon>
        <taxon>Pseudomonadota</taxon>
        <taxon>Alphaproteobacteria</taxon>
        <taxon>Hyphomicrobiales</taxon>
        <taxon>Tepidamorphaceae</taxon>
        <taxon>Tepidamorphus</taxon>
    </lineage>
</organism>
<evidence type="ECO:0000313" key="1">
    <source>
        <dbReference type="EMBL" id="TCT09356.1"/>
    </source>
</evidence>
<name>A0A4R3M8C9_9HYPH</name>
<dbReference type="Pfam" id="PF13692">
    <property type="entry name" value="Glyco_trans_1_4"/>
    <property type="match status" value="1"/>
</dbReference>
<dbReference type="RefSeq" id="WP_132807060.1">
    <property type="nucleotide sequence ID" value="NZ_SMAK01000007.1"/>
</dbReference>
<proteinExistence type="predicted"/>
<dbReference type="PANTHER" id="PTHR12526:SF636">
    <property type="entry name" value="BLL3647 PROTEIN"/>
    <property type="match status" value="1"/>
</dbReference>
<dbReference type="GO" id="GO:0016757">
    <property type="term" value="F:glycosyltransferase activity"/>
    <property type="evidence" value="ECO:0007669"/>
    <property type="project" value="TreeGrafter"/>
</dbReference>
<reference evidence="1 2" key="1">
    <citation type="submission" date="2019-03" db="EMBL/GenBank/DDBJ databases">
        <title>Genomic Encyclopedia of Type Strains, Phase IV (KMG-IV): sequencing the most valuable type-strain genomes for metagenomic binning, comparative biology and taxonomic classification.</title>
        <authorList>
            <person name="Goeker M."/>
        </authorList>
    </citation>
    <scope>NUCLEOTIDE SEQUENCE [LARGE SCALE GENOMIC DNA]</scope>
    <source>
        <strain evidence="1 2">DSM 19345</strain>
    </source>
</reference>
<evidence type="ECO:0000313" key="2">
    <source>
        <dbReference type="Proteomes" id="UP000295678"/>
    </source>
</evidence>
<keyword evidence="2" id="KW-1185">Reference proteome</keyword>
<sequence>MARVAILVKGYPRLSETFIAQEILGLEARGLDILIVSLRRPTDPAVHDLHRAIRAEVLYLPEYLKDEPARVRAGRRHSESLPGHAAAAAAFRADLELDRTVNRWRRWGQAQVLARELPADVGWLHVHYLHTPASVARYAAALTGLGWSFSAHAKDIWTTPVWELERKLADARWGVTCTAANRAYLAGLAARPDSIGLVYHGLDFTRFPAPAIPGDNDGSPGRPVRLLAVGRAVEKKGFDDLLRALARVGDAVDWRLTHIGGGALIGRLRDQAERLGIADRVCFRGALAHDAVIEAFRAADLFVLPSRIAKSGDRDGLPNVLMEAQILGVAAIATPVSAIPELIEDGRTGLLVPPRDPTALASAIIALARNPAARQRLAAAGRARTLEHFAAAPGLDRIAQMLRESLRRKAA</sequence>
<keyword evidence="1" id="KW-0808">Transferase</keyword>
<gene>
    <name evidence="1" type="ORF">EDC22_107204</name>
</gene>
<dbReference type="PANTHER" id="PTHR12526">
    <property type="entry name" value="GLYCOSYLTRANSFERASE"/>
    <property type="match status" value="1"/>
</dbReference>
<dbReference type="EMBL" id="SMAK01000007">
    <property type="protein sequence ID" value="TCT09356.1"/>
    <property type="molecule type" value="Genomic_DNA"/>
</dbReference>
<protein>
    <submittedName>
        <fullName evidence="1">Glycosyltransferase involved in cell wall biosynthesis</fullName>
    </submittedName>
</protein>
<dbReference type="Proteomes" id="UP000295678">
    <property type="component" value="Unassembled WGS sequence"/>
</dbReference>
<dbReference type="Gene3D" id="3.40.50.2000">
    <property type="entry name" value="Glycogen Phosphorylase B"/>
    <property type="match status" value="2"/>
</dbReference>
<dbReference type="CDD" id="cd03801">
    <property type="entry name" value="GT4_PimA-like"/>
    <property type="match status" value="1"/>
</dbReference>
<dbReference type="SUPFAM" id="SSF53756">
    <property type="entry name" value="UDP-Glycosyltransferase/glycogen phosphorylase"/>
    <property type="match status" value="1"/>
</dbReference>
<accession>A0A4R3M8C9</accession>
<comment type="caution">
    <text evidence="1">The sequence shown here is derived from an EMBL/GenBank/DDBJ whole genome shotgun (WGS) entry which is preliminary data.</text>
</comment>
<dbReference type="AlphaFoldDB" id="A0A4R3M8C9"/>
<dbReference type="OrthoDB" id="9790710at2"/>